<proteinExistence type="predicted"/>
<dbReference type="Proteomes" id="UP000244240">
    <property type="component" value="Unassembled WGS sequence"/>
</dbReference>
<protein>
    <submittedName>
        <fullName evidence="1">Putative thiazole-containing bacteriocin maturation protein</fullName>
    </submittedName>
</protein>
<dbReference type="EMBL" id="QBKR01000002">
    <property type="protein sequence ID" value="PTX64711.1"/>
    <property type="molecule type" value="Genomic_DNA"/>
</dbReference>
<dbReference type="NCBIfam" id="TIGR03693">
    <property type="entry name" value="ocin_ThiF_like"/>
    <property type="match status" value="1"/>
</dbReference>
<evidence type="ECO:0000313" key="1">
    <source>
        <dbReference type="EMBL" id="PTX64711.1"/>
    </source>
</evidence>
<sequence>MTELNASMRLKVNSDTYFLPEPGRGVYFRNHSCSFRIEGKTIDQWIEKLIPVFNGDHTLGELTEGLPGPYRERVYEIVETLYRNGFVRDVSRDRPHQLSAGVFERYASQIAFLDSFGGSGAHRFQIYRQAKALAVGSGPFFLSLVSSLLETGLPRFHVLITDSVPTNRERLAELEEHARRADSEVAVEETALEAAGSWREAVQPYDAVLYVSGDGDLEELRALHEACRQEKKVFIPALCLEQTGLAGPLIHPESEGCWESAWRRIHRTALCKDPKVHRFSFTAGAMLANVAVFEWFQSVTGVTDPEQRNAFFLLDLETLEGDWHSFLPHPLITGTEKVQWIEDPNSLLNESSGSDRPMELIPFFGQLTSAESGIFHRWEEGDLKQLPLARCRVQVADPLTGGPAGLLPEKTLSGLTHEEARREAGLAGVEAYVLRMAGRLTDGVVKPGEFVGVGAGETVAEALCRGLQACLDEELGRVTQERNPSISKVRLSEVADERCRFYLEALTAERGEPVIGWGGEVFGFPVIWVGSGGLWFAGVGLNVTMALRKALQQALQGEEAVPAVPGMHPPEKGTRSLEVPACEAVPQPELLQSALPVLNQNQKRLGILDLTVEPFMKEGLAGVFGVLVREEGVR</sequence>
<dbReference type="Gene3D" id="3.40.50.720">
    <property type="entry name" value="NAD(P)-binding Rossmann-like Domain"/>
    <property type="match status" value="1"/>
</dbReference>
<comment type="caution">
    <text evidence="1">The sequence shown here is derived from an EMBL/GenBank/DDBJ whole genome shotgun (WGS) entry which is preliminary data.</text>
</comment>
<dbReference type="RefSeq" id="WP_108021763.1">
    <property type="nucleotide sequence ID" value="NZ_QBKR01000002.1"/>
</dbReference>
<keyword evidence="2" id="KW-1185">Reference proteome</keyword>
<dbReference type="OrthoDB" id="2369163at2"/>
<dbReference type="AlphaFoldDB" id="A0A2T6C8R6"/>
<dbReference type="InterPro" id="IPR022368">
    <property type="entry name" value="Thiazole_bacteriocin_mat_put"/>
</dbReference>
<evidence type="ECO:0000313" key="2">
    <source>
        <dbReference type="Proteomes" id="UP000244240"/>
    </source>
</evidence>
<name>A0A2T6C8R6_9BACL</name>
<organism evidence="1 2">
    <name type="scientific">Melghirimyces profundicolus</name>
    <dbReference type="NCBI Taxonomy" id="1242148"/>
    <lineage>
        <taxon>Bacteria</taxon>
        <taxon>Bacillati</taxon>
        <taxon>Bacillota</taxon>
        <taxon>Bacilli</taxon>
        <taxon>Bacillales</taxon>
        <taxon>Thermoactinomycetaceae</taxon>
        <taxon>Melghirimyces</taxon>
    </lineage>
</organism>
<gene>
    <name evidence="1" type="ORF">C8P63_102206</name>
</gene>
<reference evidence="1 2" key="1">
    <citation type="submission" date="2018-04" db="EMBL/GenBank/DDBJ databases">
        <title>Genomic Encyclopedia of Archaeal and Bacterial Type Strains, Phase II (KMG-II): from individual species to whole genera.</title>
        <authorList>
            <person name="Goeker M."/>
        </authorList>
    </citation>
    <scope>NUCLEOTIDE SEQUENCE [LARGE SCALE GENOMIC DNA]</scope>
    <source>
        <strain evidence="1 2">DSM 45787</strain>
    </source>
</reference>
<accession>A0A2T6C8R6</accession>